<dbReference type="SUPFAM" id="SSF81345">
    <property type="entry name" value="ABC transporter involved in vitamin B12 uptake, BtuC"/>
    <property type="match status" value="1"/>
</dbReference>
<evidence type="ECO:0000256" key="6">
    <source>
        <dbReference type="ARBA" id="ARBA00022989"/>
    </source>
</evidence>
<protein>
    <recommendedName>
        <fullName evidence="11">Iron ABC transporter permease</fullName>
    </recommendedName>
</protein>
<organism evidence="9 10">
    <name type="scientific">[Clostridium] leptum</name>
    <dbReference type="NCBI Taxonomy" id="1535"/>
    <lineage>
        <taxon>Bacteria</taxon>
        <taxon>Bacillati</taxon>
        <taxon>Bacillota</taxon>
        <taxon>Clostridia</taxon>
        <taxon>Eubacteriales</taxon>
        <taxon>Oscillospiraceae</taxon>
        <taxon>Oscillospiraceae incertae sedis</taxon>
    </lineage>
</organism>
<evidence type="ECO:0000313" key="9">
    <source>
        <dbReference type="EMBL" id="RGQ38695.1"/>
    </source>
</evidence>
<evidence type="ECO:0000256" key="2">
    <source>
        <dbReference type="ARBA" id="ARBA00007935"/>
    </source>
</evidence>
<evidence type="ECO:0000256" key="8">
    <source>
        <dbReference type="SAM" id="Phobius"/>
    </source>
</evidence>
<dbReference type="AlphaFoldDB" id="A0A412AW47"/>
<gene>
    <name evidence="9" type="ORF">DWY99_09530</name>
</gene>
<dbReference type="Pfam" id="PF01032">
    <property type="entry name" value="FecCD"/>
    <property type="match status" value="1"/>
</dbReference>
<evidence type="ECO:0000256" key="1">
    <source>
        <dbReference type="ARBA" id="ARBA00004651"/>
    </source>
</evidence>
<proteinExistence type="inferred from homology"/>
<evidence type="ECO:0000256" key="7">
    <source>
        <dbReference type="ARBA" id="ARBA00023136"/>
    </source>
</evidence>
<keyword evidence="7 8" id="KW-0472">Membrane</keyword>
<keyword evidence="6 8" id="KW-1133">Transmembrane helix</keyword>
<evidence type="ECO:0000256" key="3">
    <source>
        <dbReference type="ARBA" id="ARBA00022448"/>
    </source>
</evidence>
<keyword evidence="3" id="KW-0813">Transport</keyword>
<comment type="subcellular location">
    <subcellularLocation>
        <location evidence="1">Cell membrane</location>
        <topology evidence="1">Multi-pass membrane protein</topology>
    </subcellularLocation>
</comment>
<keyword evidence="5 8" id="KW-0812">Transmembrane</keyword>
<name>A0A412AW47_9FIRM</name>
<accession>A0A412AW47</accession>
<dbReference type="InterPro" id="IPR037294">
    <property type="entry name" value="ABC_BtuC-like"/>
</dbReference>
<reference evidence="9 10" key="1">
    <citation type="submission" date="2018-08" db="EMBL/GenBank/DDBJ databases">
        <title>A genome reference for cultivated species of the human gut microbiota.</title>
        <authorList>
            <person name="Zou Y."/>
            <person name="Xue W."/>
            <person name="Luo G."/>
        </authorList>
    </citation>
    <scope>NUCLEOTIDE SEQUENCE [LARGE SCALE GENOMIC DNA]</scope>
    <source>
        <strain evidence="9 10">AF28-26</strain>
    </source>
</reference>
<evidence type="ECO:0000256" key="5">
    <source>
        <dbReference type="ARBA" id="ARBA00022692"/>
    </source>
</evidence>
<dbReference type="InterPro" id="IPR000522">
    <property type="entry name" value="ABC_transptr_permease_BtuC"/>
</dbReference>
<comment type="similarity">
    <text evidence="2">Belongs to the binding-protein-dependent transport system permease family. FecCD subfamily.</text>
</comment>
<evidence type="ECO:0008006" key="11">
    <source>
        <dbReference type="Google" id="ProtNLM"/>
    </source>
</evidence>
<keyword evidence="4" id="KW-1003">Cell membrane</keyword>
<dbReference type="GO" id="GO:0005886">
    <property type="term" value="C:plasma membrane"/>
    <property type="evidence" value="ECO:0007669"/>
    <property type="project" value="UniProtKB-SubCell"/>
</dbReference>
<dbReference type="EMBL" id="QRTC01000037">
    <property type="protein sequence ID" value="RGQ38695.1"/>
    <property type="molecule type" value="Genomic_DNA"/>
</dbReference>
<evidence type="ECO:0000256" key="4">
    <source>
        <dbReference type="ARBA" id="ARBA00022475"/>
    </source>
</evidence>
<dbReference type="Proteomes" id="UP000284751">
    <property type="component" value="Unassembled WGS sequence"/>
</dbReference>
<dbReference type="GO" id="GO:0022857">
    <property type="term" value="F:transmembrane transporter activity"/>
    <property type="evidence" value="ECO:0007669"/>
    <property type="project" value="InterPro"/>
</dbReference>
<comment type="caution">
    <text evidence="9">The sequence shown here is derived from an EMBL/GenBank/DDBJ whole genome shotgun (WGS) entry which is preliminary data.</text>
</comment>
<dbReference type="Gene3D" id="1.10.3470.10">
    <property type="entry name" value="ABC transporter involved in vitamin B12 uptake, BtuC"/>
    <property type="match status" value="1"/>
</dbReference>
<feature type="transmembrane region" description="Helical" evidence="8">
    <location>
        <begin position="27"/>
        <end position="47"/>
    </location>
</feature>
<evidence type="ECO:0000313" key="10">
    <source>
        <dbReference type="Proteomes" id="UP000284751"/>
    </source>
</evidence>
<sequence>MISKGELTEYGKSGGAEGAPLFLQDEAGWLTLCLLLLCALLLSLRFGSSGMDWQSFFGGLLRQEGFEAQSVILYSLRLPRLLQGVLAGVGLSVSGVLLQSVTGKTWPAPILSASMQAPGLQ</sequence>